<evidence type="ECO:0000256" key="3">
    <source>
        <dbReference type="ARBA" id="ARBA00022692"/>
    </source>
</evidence>
<sequence>MEPYWPAGLTLLLVIGAIMDIKERRLPNWLALVLFVYGLAFAFIDAGLANLGSHAAHAVIALLVGMGLFAIGAFGGGDAKFYAGTAAFFPLGMGIKLFVSVAIIGGILVIIWMIGRRLPGIAKPKEERTKGQFPYGVAIASGAIALVWSTYLTQPPLPGLQ</sequence>
<feature type="domain" description="Prepilin type IV endopeptidase peptidase" evidence="7">
    <location>
        <begin position="9"/>
        <end position="110"/>
    </location>
</feature>
<gene>
    <name evidence="8" type="ORF">AMC99_01573</name>
</gene>
<dbReference type="KEGG" id="aep:AMC99_01573"/>
<evidence type="ECO:0000313" key="9">
    <source>
        <dbReference type="Proteomes" id="UP000057938"/>
    </source>
</evidence>
<evidence type="ECO:0000313" key="8">
    <source>
        <dbReference type="EMBL" id="ALE16865.1"/>
    </source>
</evidence>
<evidence type="ECO:0000256" key="5">
    <source>
        <dbReference type="ARBA" id="ARBA00023136"/>
    </source>
</evidence>
<keyword evidence="2" id="KW-1003">Cell membrane</keyword>
<reference evidence="8 9" key="1">
    <citation type="submission" date="2015-09" db="EMBL/GenBank/DDBJ databases">
        <title>Complete genome sequence of a benzo[a]pyrene-degrading bacterium Altererythrobacter epoxidivorans CGMCC 1.7731T.</title>
        <authorList>
            <person name="Li Z."/>
            <person name="Cheng H."/>
            <person name="Huo Y."/>
            <person name="Xu X."/>
        </authorList>
    </citation>
    <scope>NUCLEOTIDE SEQUENCE [LARGE SCALE GENOMIC DNA]</scope>
    <source>
        <strain evidence="8 9">CGMCC 1.7731</strain>
    </source>
</reference>
<evidence type="ECO:0000259" key="7">
    <source>
        <dbReference type="Pfam" id="PF01478"/>
    </source>
</evidence>
<dbReference type="Proteomes" id="UP000057938">
    <property type="component" value="Chromosome"/>
</dbReference>
<feature type="transmembrane region" description="Helical" evidence="6">
    <location>
        <begin position="133"/>
        <end position="151"/>
    </location>
</feature>
<protein>
    <submittedName>
        <fullName evidence="8">Type IV prepilin peptidase TadV /CpaA</fullName>
    </submittedName>
</protein>
<evidence type="ECO:0000256" key="2">
    <source>
        <dbReference type="ARBA" id="ARBA00022475"/>
    </source>
</evidence>
<dbReference type="OrthoDB" id="5329005at2"/>
<dbReference type="STRING" id="361183.AMC99_01573"/>
<dbReference type="Gene3D" id="1.20.120.1220">
    <property type="match status" value="1"/>
</dbReference>
<keyword evidence="3 6" id="KW-0812">Transmembrane</keyword>
<name>A0A0M4M4S8_9SPHN</name>
<dbReference type="InterPro" id="IPR000045">
    <property type="entry name" value="Prepilin_IV_endopep_pep"/>
</dbReference>
<keyword evidence="9" id="KW-1185">Reference proteome</keyword>
<feature type="transmembrane region" description="Helical" evidence="6">
    <location>
        <begin position="29"/>
        <end position="48"/>
    </location>
</feature>
<accession>A0A0M4M4S8</accession>
<dbReference type="PANTHER" id="PTHR36506:SF1">
    <property type="entry name" value="PREFLAGELLIN PEPTIDASE"/>
    <property type="match status" value="1"/>
</dbReference>
<dbReference type="PATRIC" id="fig|361183.4.peg.1546"/>
<evidence type="ECO:0000256" key="4">
    <source>
        <dbReference type="ARBA" id="ARBA00022989"/>
    </source>
</evidence>
<dbReference type="RefSeq" id="WP_061924993.1">
    <property type="nucleotide sequence ID" value="NZ_CP012669.1"/>
</dbReference>
<dbReference type="GO" id="GO:0005886">
    <property type="term" value="C:plasma membrane"/>
    <property type="evidence" value="ECO:0007669"/>
    <property type="project" value="UniProtKB-SubCell"/>
</dbReference>
<organism evidence="8 9">
    <name type="scientific">Altererythrobacter epoxidivorans</name>
    <dbReference type="NCBI Taxonomy" id="361183"/>
    <lineage>
        <taxon>Bacteria</taxon>
        <taxon>Pseudomonadati</taxon>
        <taxon>Pseudomonadota</taxon>
        <taxon>Alphaproteobacteria</taxon>
        <taxon>Sphingomonadales</taxon>
        <taxon>Erythrobacteraceae</taxon>
        <taxon>Altererythrobacter</taxon>
    </lineage>
</organism>
<feature type="transmembrane region" description="Helical" evidence="6">
    <location>
        <begin position="87"/>
        <end position="112"/>
    </location>
</feature>
<evidence type="ECO:0000256" key="1">
    <source>
        <dbReference type="ARBA" id="ARBA00004651"/>
    </source>
</evidence>
<keyword evidence="4 6" id="KW-1133">Transmembrane helix</keyword>
<evidence type="ECO:0000256" key="6">
    <source>
        <dbReference type="SAM" id="Phobius"/>
    </source>
</evidence>
<dbReference type="InterPro" id="IPR052218">
    <property type="entry name" value="Preflagellin_Peptidase"/>
</dbReference>
<dbReference type="EMBL" id="CP012669">
    <property type="protein sequence ID" value="ALE16865.1"/>
    <property type="molecule type" value="Genomic_DNA"/>
</dbReference>
<comment type="subcellular location">
    <subcellularLocation>
        <location evidence="1">Cell membrane</location>
        <topology evidence="1">Multi-pass membrane protein</topology>
    </subcellularLocation>
</comment>
<keyword evidence="5 6" id="KW-0472">Membrane</keyword>
<dbReference type="PANTHER" id="PTHR36506">
    <property type="entry name" value="PREFLAGELLIN PEPTIDASE"/>
    <property type="match status" value="1"/>
</dbReference>
<proteinExistence type="predicted"/>
<dbReference type="GO" id="GO:0004190">
    <property type="term" value="F:aspartic-type endopeptidase activity"/>
    <property type="evidence" value="ECO:0007669"/>
    <property type="project" value="InterPro"/>
</dbReference>
<feature type="transmembrane region" description="Helical" evidence="6">
    <location>
        <begin position="55"/>
        <end position="75"/>
    </location>
</feature>
<dbReference type="AlphaFoldDB" id="A0A0M4M4S8"/>
<dbReference type="Pfam" id="PF01478">
    <property type="entry name" value="Peptidase_A24"/>
    <property type="match status" value="1"/>
</dbReference>